<keyword evidence="5" id="KW-1185">Reference proteome</keyword>
<dbReference type="eggNOG" id="COG3637">
    <property type="taxonomic scope" value="Bacteria"/>
</dbReference>
<feature type="chain" id="PRO_5004914072" description="Outer membrane protein beta-barrel domain-containing protein" evidence="2">
    <location>
        <begin position="26"/>
        <end position="202"/>
    </location>
</feature>
<evidence type="ECO:0000259" key="3">
    <source>
        <dbReference type="Pfam" id="PF13505"/>
    </source>
</evidence>
<evidence type="ECO:0000313" key="5">
    <source>
        <dbReference type="Proteomes" id="UP000019593"/>
    </source>
</evidence>
<organism evidence="4 5">
    <name type="scientific">Roseicyclus elongatus DSM 19469</name>
    <dbReference type="NCBI Taxonomy" id="1294273"/>
    <lineage>
        <taxon>Bacteria</taxon>
        <taxon>Pseudomonadati</taxon>
        <taxon>Pseudomonadota</taxon>
        <taxon>Alphaproteobacteria</taxon>
        <taxon>Rhodobacterales</taxon>
        <taxon>Roseobacteraceae</taxon>
        <taxon>Roseicyclus</taxon>
    </lineage>
</organism>
<feature type="signal peptide" evidence="2">
    <location>
        <begin position="1"/>
        <end position="25"/>
    </location>
</feature>
<dbReference type="Proteomes" id="UP000019593">
    <property type="component" value="Chromosome"/>
</dbReference>
<dbReference type="HOGENOM" id="CLU_037100_2_0_5"/>
<dbReference type="Pfam" id="PF13505">
    <property type="entry name" value="OMP_b-brl"/>
    <property type="match status" value="1"/>
</dbReference>
<proteinExistence type="predicted"/>
<accession>W8RVM9</accession>
<dbReference type="InterPro" id="IPR027385">
    <property type="entry name" value="Beta-barrel_OMP"/>
</dbReference>
<dbReference type="RefSeq" id="WP_025313014.1">
    <property type="nucleotide sequence ID" value="NZ_CP004372.1"/>
</dbReference>
<dbReference type="AlphaFoldDB" id="W8RVM9"/>
<sequence>MIRCLSALAATATAATTLVAGAALAGGTVPAPAPAPYIAPLPAEESWGGFYAGLSFAGTDGVVESVVDFDIEGEIYGGFFGYRVDFGSYVLGGEISVMHGEIEDNITNSSIDTIARSGFEFGYDLGSALIYGTAGVNGFYGSNTGLGDDDDMGYFYGIGLDYRVVDNILVSVDLIRHEVTDFENTGVDIGLTSLGLGVAYEF</sequence>
<dbReference type="SUPFAM" id="SSF56925">
    <property type="entry name" value="OMPA-like"/>
    <property type="match status" value="1"/>
</dbReference>
<dbReference type="InterPro" id="IPR011250">
    <property type="entry name" value="OMP/PagP_B-barrel"/>
</dbReference>
<feature type="domain" description="Outer membrane protein beta-barrel" evidence="3">
    <location>
        <begin position="22"/>
        <end position="202"/>
    </location>
</feature>
<dbReference type="STRING" id="1294273.roselon_03070"/>
<evidence type="ECO:0000256" key="1">
    <source>
        <dbReference type="ARBA" id="ARBA00022729"/>
    </source>
</evidence>
<dbReference type="KEGG" id="red:roselon_03070"/>
<gene>
    <name evidence="4" type="ORF">roselon_03070</name>
</gene>
<protein>
    <recommendedName>
        <fullName evidence="3">Outer membrane protein beta-barrel domain-containing protein</fullName>
    </recommendedName>
</protein>
<dbReference type="Gene3D" id="2.40.160.20">
    <property type="match status" value="1"/>
</dbReference>
<evidence type="ECO:0000313" key="4">
    <source>
        <dbReference type="EMBL" id="AHM05343.1"/>
    </source>
</evidence>
<reference evidence="4 5" key="1">
    <citation type="submission" date="2013-03" db="EMBL/GenBank/DDBJ databases">
        <authorList>
            <person name="Fiebig A."/>
            <person name="Goeker M."/>
            <person name="Klenk H.-P.P."/>
        </authorList>
    </citation>
    <scope>NUCLEOTIDE SEQUENCE [LARGE SCALE GENOMIC DNA]</scope>
    <source>
        <strain evidence="5">DSM 19469</strain>
    </source>
</reference>
<name>W8RVM9_9RHOB</name>
<keyword evidence="1 2" id="KW-0732">Signal</keyword>
<evidence type="ECO:0000256" key="2">
    <source>
        <dbReference type="SAM" id="SignalP"/>
    </source>
</evidence>
<dbReference type="OrthoDB" id="268975at2"/>
<dbReference type="EMBL" id="CP004372">
    <property type="protein sequence ID" value="AHM05343.1"/>
    <property type="molecule type" value="Genomic_DNA"/>
</dbReference>